<dbReference type="eggNOG" id="KOG3030">
    <property type="taxonomic scope" value="Eukaryota"/>
</dbReference>
<reference evidence="9" key="1">
    <citation type="submission" date="2020-05" db="UniProtKB">
        <authorList>
            <consortium name="EnsemblMetazoa"/>
        </authorList>
    </citation>
    <scope>IDENTIFICATION</scope>
    <source>
        <strain evidence="9">Aabys</strain>
    </source>
</reference>
<dbReference type="RefSeq" id="XP_011295391.1">
    <property type="nucleotide sequence ID" value="XM_011297089.2"/>
</dbReference>
<dbReference type="EnsemblMetazoa" id="MDOA004572-RH">
    <property type="protein sequence ID" value="MDOA004572-PH"/>
    <property type="gene ID" value="MDOA004572"/>
</dbReference>
<dbReference type="VEuPathDB" id="VectorBase:MDOMA2_003645"/>
<feature type="compositionally biased region" description="Basic and acidic residues" evidence="6">
    <location>
        <begin position="532"/>
        <end position="549"/>
    </location>
</feature>
<name>A0A1I8MG95_MUSDO</name>
<dbReference type="CDD" id="cd03390">
    <property type="entry name" value="PAP2_containing_1_like"/>
    <property type="match status" value="1"/>
</dbReference>
<sequence length="549" mass="62642">MFSEFVNVRRRQRRRHSTSIVAEESRLLHSLSQTAVSANFLADSKMFSGSGTSLLNNHDDNDNQSATEDITTQNARSNLLKPHTQRHSNFDTYPPPKRAGHIRPPRQSVNNLEAPEQTMSMRNSPLRVTNTGRIYTKRLTPKRSYSESSADKQLHKYSTSDSSQEEDEMMLNSTDKRKMTRRSISNGLQYSHHKYRSSRHHNAEMGEENTALDGCAIFGEFSKQVSDWIDIAIRVLLVVVFSKLETQTAFKRVIHPEEMWMYKNPRTRDYVSPLSLLMAVIIGPLVVTAFHLMLTKDRRDFRAASWAWTLILGLNGLATSLLKISVGRPRPDFFYRCFPDGVMHLTSNITSNTDNMLDLFNCTGSITAINEGRKSFPSGHSSFAFAGFGFISYYVGAKLHAFNYRGRGQTWRLCIAIAPLVLATLVAVSRTCDYHHHWEDVTIGGAIGLFVSYYIYRQYYPSIFSPNCHRPLTRIVPQVKREIPESEKASTSACRPRRRLISYKRVPSDELSEATLMCKEQILDNGQFANDTSDKRPLINDPKTDNKWF</sequence>
<evidence type="ECO:0000313" key="11">
    <source>
        <dbReference type="RefSeq" id="XP_011295391.1"/>
    </source>
</evidence>
<dbReference type="GO" id="GO:0006644">
    <property type="term" value="P:phospholipid metabolic process"/>
    <property type="evidence" value="ECO:0007669"/>
    <property type="project" value="UniProtKB-UniPathway"/>
</dbReference>
<feature type="region of interest" description="Disordered" evidence="6">
    <location>
        <begin position="136"/>
        <end position="171"/>
    </location>
</feature>
<feature type="transmembrane region" description="Helical" evidence="7">
    <location>
        <begin position="437"/>
        <end position="456"/>
    </location>
</feature>
<dbReference type="Gene3D" id="1.20.144.10">
    <property type="entry name" value="Phosphatidic acid phosphatase type 2/haloperoxidase"/>
    <property type="match status" value="1"/>
</dbReference>
<feature type="region of interest" description="Disordered" evidence="6">
    <location>
        <begin position="77"/>
        <end position="119"/>
    </location>
</feature>
<dbReference type="OrthoDB" id="10030083at2759"/>
<feature type="compositionally biased region" description="Polar residues" evidence="6">
    <location>
        <begin position="107"/>
        <end position="119"/>
    </location>
</feature>
<dbReference type="AlphaFoldDB" id="A0A1I8MG95"/>
<dbReference type="InterPro" id="IPR000326">
    <property type="entry name" value="PAP2/HPO"/>
</dbReference>
<dbReference type="SUPFAM" id="SSF48317">
    <property type="entry name" value="Acid phosphatase/Vanadium-dependent haloperoxidase"/>
    <property type="match status" value="1"/>
</dbReference>
<dbReference type="VEuPathDB" id="VectorBase:MDOA004572"/>
<protein>
    <submittedName>
        <fullName evidence="11 12">Uncharacterized protein LOC101900230 isoform X1</fullName>
    </submittedName>
</protein>
<dbReference type="PANTHER" id="PTHR10165:SF35">
    <property type="entry name" value="RE23632P"/>
    <property type="match status" value="1"/>
</dbReference>
<dbReference type="UniPathway" id="UPA00085"/>
<evidence type="ECO:0000313" key="12">
    <source>
        <dbReference type="RefSeq" id="XP_058974200.1"/>
    </source>
</evidence>
<dbReference type="Proteomes" id="UP001652621">
    <property type="component" value="Unplaced"/>
</dbReference>
<organism evidence="9">
    <name type="scientific">Musca domestica</name>
    <name type="common">House fly</name>
    <dbReference type="NCBI Taxonomy" id="7370"/>
    <lineage>
        <taxon>Eukaryota</taxon>
        <taxon>Metazoa</taxon>
        <taxon>Ecdysozoa</taxon>
        <taxon>Arthropoda</taxon>
        <taxon>Hexapoda</taxon>
        <taxon>Insecta</taxon>
        <taxon>Pterygota</taxon>
        <taxon>Neoptera</taxon>
        <taxon>Endopterygota</taxon>
        <taxon>Diptera</taxon>
        <taxon>Brachycera</taxon>
        <taxon>Muscomorpha</taxon>
        <taxon>Muscoidea</taxon>
        <taxon>Muscidae</taxon>
        <taxon>Musca</taxon>
    </lineage>
</organism>
<dbReference type="PANTHER" id="PTHR10165">
    <property type="entry name" value="LIPID PHOSPHATE PHOSPHATASE"/>
    <property type="match status" value="1"/>
</dbReference>
<proteinExistence type="inferred from homology"/>
<dbReference type="InterPro" id="IPR043216">
    <property type="entry name" value="PAP-like"/>
</dbReference>
<evidence type="ECO:0000256" key="2">
    <source>
        <dbReference type="ARBA" id="ARBA00008816"/>
    </source>
</evidence>
<evidence type="ECO:0000256" key="4">
    <source>
        <dbReference type="ARBA" id="ARBA00022989"/>
    </source>
</evidence>
<feature type="transmembrane region" description="Helical" evidence="7">
    <location>
        <begin position="270"/>
        <end position="294"/>
    </location>
</feature>
<evidence type="ECO:0000259" key="8">
    <source>
        <dbReference type="SMART" id="SM00014"/>
    </source>
</evidence>
<evidence type="ECO:0000313" key="9">
    <source>
        <dbReference type="EnsemblMetazoa" id="MDOA004572-PH"/>
    </source>
</evidence>
<evidence type="ECO:0000256" key="5">
    <source>
        <dbReference type="ARBA" id="ARBA00023136"/>
    </source>
</evidence>
<feature type="transmembrane region" description="Helical" evidence="7">
    <location>
        <begin position="413"/>
        <end position="431"/>
    </location>
</feature>
<keyword evidence="4 7" id="KW-1133">Transmembrane helix</keyword>
<dbReference type="GO" id="GO:0016020">
    <property type="term" value="C:membrane"/>
    <property type="evidence" value="ECO:0007669"/>
    <property type="project" value="UniProtKB-SubCell"/>
</dbReference>
<evidence type="ECO:0000256" key="7">
    <source>
        <dbReference type="SAM" id="Phobius"/>
    </source>
</evidence>
<accession>A0A1I8MG95</accession>
<dbReference type="GO" id="GO:0046839">
    <property type="term" value="P:phospholipid dephosphorylation"/>
    <property type="evidence" value="ECO:0007669"/>
    <property type="project" value="TreeGrafter"/>
</dbReference>
<keyword evidence="10" id="KW-1185">Reference proteome</keyword>
<comment type="subcellular location">
    <subcellularLocation>
        <location evidence="1">Membrane</location>
        <topology evidence="1">Multi-pass membrane protein</topology>
    </subcellularLocation>
</comment>
<keyword evidence="3 7" id="KW-0812">Transmembrane</keyword>
<evidence type="ECO:0000313" key="10">
    <source>
        <dbReference type="Proteomes" id="UP001652621"/>
    </source>
</evidence>
<dbReference type="SMART" id="SM00014">
    <property type="entry name" value="acidPPc"/>
    <property type="match status" value="1"/>
</dbReference>
<dbReference type="STRING" id="7370.A0A1I8MG95"/>
<feature type="region of interest" description="Disordered" evidence="6">
    <location>
        <begin position="528"/>
        <end position="549"/>
    </location>
</feature>
<dbReference type="GO" id="GO:0008195">
    <property type="term" value="F:phosphatidate phosphatase activity"/>
    <property type="evidence" value="ECO:0007669"/>
    <property type="project" value="TreeGrafter"/>
</dbReference>
<reference evidence="12" key="2">
    <citation type="submission" date="2025-05" db="UniProtKB">
        <authorList>
            <consortium name="RefSeq"/>
        </authorList>
    </citation>
    <scope>IDENTIFICATION</scope>
    <source>
        <strain evidence="11 12">Aabys</strain>
        <tissue evidence="12">Whole body</tissue>
    </source>
</reference>
<evidence type="ECO:0000256" key="3">
    <source>
        <dbReference type="ARBA" id="ARBA00022692"/>
    </source>
</evidence>
<evidence type="ECO:0000256" key="1">
    <source>
        <dbReference type="ARBA" id="ARBA00004141"/>
    </source>
</evidence>
<feature type="transmembrane region" description="Helical" evidence="7">
    <location>
        <begin position="306"/>
        <end position="326"/>
    </location>
</feature>
<dbReference type="Pfam" id="PF01569">
    <property type="entry name" value="PAP2"/>
    <property type="match status" value="1"/>
</dbReference>
<gene>
    <name evidence="9" type="primary">101900230</name>
    <name evidence="11 12" type="synonym">LOC101900230</name>
</gene>
<dbReference type="RefSeq" id="XP_058974200.1">
    <property type="nucleotide sequence ID" value="XM_059118217.1"/>
</dbReference>
<dbReference type="InterPro" id="IPR036938">
    <property type="entry name" value="PAP2/HPO_sf"/>
</dbReference>
<evidence type="ECO:0000256" key="6">
    <source>
        <dbReference type="SAM" id="MobiDB-lite"/>
    </source>
</evidence>
<feature type="transmembrane region" description="Helical" evidence="7">
    <location>
        <begin position="383"/>
        <end position="401"/>
    </location>
</feature>
<dbReference type="GeneID" id="101900230"/>
<keyword evidence="5 7" id="KW-0472">Membrane</keyword>
<comment type="similarity">
    <text evidence="2">Belongs to the PA-phosphatase related phosphoesterase family.</text>
</comment>
<feature type="domain" description="Phosphatidic acid phosphatase type 2/haloperoxidase" evidence="8">
    <location>
        <begin position="303"/>
        <end position="456"/>
    </location>
</feature>